<dbReference type="CDD" id="cd00082">
    <property type="entry name" value="HisKA"/>
    <property type="match status" value="1"/>
</dbReference>
<comment type="catalytic activity">
    <reaction evidence="1">
        <text>ATP + protein L-histidine = ADP + protein N-phospho-L-histidine.</text>
        <dbReference type="EC" id="2.7.13.3"/>
    </reaction>
</comment>
<dbReference type="SUPFAM" id="SSF52172">
    <property type="entry name" value="CheY-like"/>
    <property type="match status" value="2"/>
</dbReference>
<dbReference type="InterPro" id="IPR005467">
    <property type="entry name" value="His_kinase_dom"/>
</dbReference>
<dbReference type="EMBL" id="JACXLD010000003">
    <property type="protein sequence ID" value="MBD2858637.1"/>
    <property type="molecule type" value="Genomic_DNA"/>
</dbReference>
<evidence type="ECO:0000313" key="8">
    <source>
        <dbReference type="EMBL" id="MBD2858637.1"/>
    </source>
</evidence>
<evidence type="ECO:0000259" key="6">
    <source>
        <dbReference type="PROSITE" id="PS50109"/>
    </source>
</evidence>
<dbReference type="SMART" id="SM00388">
    <property type="entry name" value="HisKA"/>
    <property type="match status" value="1"/>
</dbReference>
<evidence type="ECO:0000313" key="9">
    <source>
        <dbReference type="Proteomes" id="UP000610558"/>
    </source>
</evidence>
<protein>
    <recommendedName>
        <fullName evidence="2">histidine kinase</fullName>
        <ecNumber evidence="2">2.7.13.3</ecNumber>
    </recommendedName>
</protein>
<dbReference type="SMART" id="SM00448">
    <property type="entry name" value="REC"/>
    <property type="match status" value="2"/>
</dbReference>
<dbReference type="AlphaFoldDB" id="A0A927C250"/>
<sequence>MPHISSGGMKRAGSARAQRNHSSILWLWFCLLSVLCIYSNTSLAHGVDLSDTNSYDTLQHNLTVYSRGADIDWPEISAPENQPYFHLLKTGDLLLSEAMPRYWLSFEISNESEDLAQAFLSLEPNTLDDVRLFCGGKEITPVQPLKWSRDGHLFNLRLHEDGHQTCFLQVGDKNSHYLVADILSSDDLLSKIGQELVKDAAILCALLIIMLYNIFALFYYGDKLFAGLAVHSLLIITSVAFALGYIGIPQGLLPPWPNASMAFLIAGIFIIPNLYLRFFPIYPSYLAGFWNPVTSGLIIFNLVAATIYTITEGKYGLGLMILVVVLNPFAQLICTLQSFWQQYQPLLLGYLLLRLAVTLLVVQAIIAQMTQSFEPELIFYWLIFSLILSQYLHSGLLVLRNHEKVRQQVQTSSRLHAANEVNRAKSEMLTRLTHDIRTPLSAILGVSEMLGESRLSLTQRRYIETLQQSSHELLGILDESSQAYQPHEQDEEPVTELFKLEDLLANLMDSFRNMAAERQLELAVDIDPELPAQYVGDPTRIKQLLSHAINSAFEHRQEGMILLSISRPSPMRRHLAFTVSHKGRPFSEQEKLAAQRQWAEDGSSMINNRFAIMAQLCQLLDGQINLSTNNQNLHQVSLLVAAEIALVDSRPIEKMDSLQGKAVLLVDDNPILLDLLSRQCQSWEMDILAAQSIPEAIAQLRNRQLLGKSIDIVLLDSKLPNSGLDLAQQIWEEHIQKNLTPPIQMLLAFANLQLSRDELQSAHISRVLSKPISSPALRSAMLSELHYSNIQTPLNPTGYRTASLPDRQLHCLIAEDNPANALVLSKMLESLGIIVTQVENGQLALDRFYRHHFDAVILDIEMPVLNGIEACKQMRAFERESGSRDRAAILGLTANPLEDYAEAFLNIGMDMHLNKPIRLWELEEALRRWVNLDTPQAPLTED</sequence>
<dbReference type="Pfam" id="PF00512">
    <property type="entry name" value="HisKA"/>
    <property type="match status" value="1"/>
</dbReference>
<evidence type="ECO:0000259" key="7">
    <source>
        <dbReference type="PROSITE" id="PS50110"/>
    </source>
</evidence>
<dbReference type="PROSITE" id="PS50110">
    <property type="entry name" value="RESPONSE_REGULATORY"/>
    <property type="match status" value="2"/>
</dbReference>
<keyword evidence="9" id="KW-1185">Reference proteome</keyword>
<name>A0A927C250_9GAMM</name>
<feature type="transmembrane region" description="Helical" evidence="5">
    <location>
        <begin position="288"/>
        <end position="309"/>
    </location>
</feature>
<feature type="domain" description="Histidine kinase" evidence="6">
    <location>
        <begin position="431"/>
        <end position="642"/>
    </location>
</feature>
<dbReference type="GO" id="GO:0000155">
    <property type="term" value="F:phosphorelay sensor kinase activity"/>
    <property type="evidence" value="ECO:0007669"/>
    <property type="project" value="InterPro"/>
</dbReference>
<gene>
    <name evidence="8" type="ORF">IB286_06400</name>
</gene>
<dbReference type="Proteomes" id="UP000610558">
    <property type="component" value="Unassembled WGS sequence"/>
</dbReference>
<dbReference type="EC" id="2.7.13.3" evidence="2"/>
<feature type="transmembrane region" description="Helical" evidence="5">
    <location>
        <begin position="228"/>
        <end position="248"/>
    </location>
</feature>
<dbReference type="PROSITE" id="PS50109">
    <property type="entry name" value="HIS_KIN"/>
    <property type="match status" value="1"/>
</dbReference>
<keyword evidence="5" id="KW-0812">Transmembrane</keyword>
<feature type="domain" description="Response regulatory" evidence="7">
    <location>
        <begin position="662"/>
        <end position="785"/>
    </location>
</feature>
<feature type="transmembrane region" description="Helical" evidence="5">
    <location>
        <begin position="260"/>
        <end position="276"/>
    </location>
</feature>
<accession>A0A927C250</accession>
<feature type="modified residue" description="4-aspartylphosphate" evidence="4">
    <location>
        <position position="716"/>
    </location>
</feature>
<keyword evidence="5" id="KW-1133">Transmembrane helix</keyword>
<dbReference type="InterPro" id="IPR001789">
    <property type="entry name" value="Sig_transdc_resp-reg_receiver"/>
</dbReference>
<dbReference type="InterPro" id="IPR003661">
    <property type="entry name" value="HisK_dim/P_dom"/>
</dbReference>
<dbReference type="Gene3D" id="3.40.50.2300">
    <property type="match status" value="2"/>
</dbReference>
<keyword evidence="3 4" id="KW-0597">Phosphoprotein</keyword>
<proteinExistence type="predicted"/>
<feature type="transmembrane region" description="Helical" evidence="5">
    <location>
        <begin position="378"/>
        <end position="399"/>
    </location>
</feature>
<comment type="caution">
    <text evidence="8">The sequence shown here is derived from an EMBL/GenBank/DDBJ whole genome shotgun (WGS) entry which is preliminary data.</text>
</comment>
<organism evidence="8 9">
    <name type="scientific">Spongiibacter pelagi</name>
    <dbReference type="NCBI Taxonomy" id="2760804"/>
    <lineage>
        <taxon>Bacteria</taxon>
        <taxon>Pseudomonadati</taxon>
        <taxon>Pseudomonadota</taxon>
        <taxon>Gammaproteobacteria</taxon>
        <taxon>Cellvibrionales</taxon>
        <taxon>Spongiibacteraceae</taxon>
        <taxon>Spongiibacter</taxon>
    </lineage>
</organism>
<dbReference type="InterPro" id="IPR036890">
    <property type="entry name" value="HATPase_C_sf"/>
</dbReference>
<dbReference type="Gene3D" id="3.30.565.10">
    <property type="entry name" value="Histidine kinase-like ATPase, C-terminal domain"/>
    <property type="match status" value="1"/>
</dbReference>
<dbReference type="Pfam" id="PF00072">
    <property type="entry name" value="Response_reg"/>
    <property type="match status" value="2"/>
</dbReference>
<evidence type="ECO:0000256" key="5">
    <source>
        <dbReference type="SAM" id="Phobius"/>
    </source>
</evidence>
<dbReference type="Gene3D" id="1.10.287.130">
    <property type="match status" value="1"/>
</dbReference>
<reference evidence="8" key="1">
    <citation type="submission" date="2020-09" db="EMBL/GenBank/DDBJ databases">
        <authorList>
            <person name="Yoon J.-W."/>
        </authorList>
    </citation>
    <scope>NUCLEOTIDE SEQUENCE</scope>
    <source>
        <strain evidence="8">KMU-158</strain>
    </source>
</reference>
<feature type="transmembrane region" description="Helical" evidence="5">
    <location>
        <begin position="346"/>
        <end position="366"/>
    </location>
</feature>
<feature type="transmembrane region" description="Helical" evidence="5">
    <location>
        <begin position="200"/>
        <end position="221"/>
    </location>
</feature>
<dbReference type="CDD" id="cd17546">
    <property type="entry name" value="REC_hyHK_CKI1_RcsC-like"/>
    <property type="match status" value="1"/>
</dbReference>
<dbReference type="RefSeq" id="WP_190763705.1">
    <property type="nucleotide sequence ID" value="NZ_JACXLD010000003.1"/>
</dbReference>
<dbReference type="SUPFAM" id="SSF55874">
    <property type="entry name" value="ATPase domain of HSP90 chaperone/DNA topoisomerase II/histidine kinase"/>
    <property type="match status" value="1"/>
</dbReference>
<keyword evidence="5" id="KW-0472">Membrane</keyword>
<evidence type="ECO:0000256" key="3">
    <source>
        <dbReference type="ARBA" id="ARBA00022553"/>
    </source>
</evidence>
<dbReference type="InterPro" id="IPR036097">
    <property type="entry name" value="HisK_dim/P_sf"/>
</dbReference>
<feature type="domain" description="Response regulatory" evidence="7">
    <location>
        <begin position="810"/>
        <end position="930"/>
    </location>
</feature>
<dbReference type="CDD" id="cd00156">
    <property type="entry name" value="REC"/>
    <property type="match status" value="1"/>
</dbReference>
<dbReference type="PANTHER" id="PTHR45339:SF5">
    <property type="entry name" value="HISTIDINE KINASE"/>
    <property type="match status" value="1"/>
</dbReference>
<evidence type="ECO:0000256" key="2">
    <source>
        <dbReference type="ARBA" id="ARBA00012438"/>
    </source>
</evidence>
<feature type="transmembrane region" description="Helical" evidence="5">
    <location>
        <begin position="315"/>
        <end position="334"/>
    </location>
</feature>
<dbReference type="PANTHER" id="PTHR45339">
    <property type="entry name" value="HYBRID SIGNAL TRANSDUCTION HISTIDINE KINASE J"/>
    <property type="match status" value="1"/>
</dbReference>
<dbReference type="InterPro" id="IPR011006">
    <property type="entry name" value="CheY-like_superfamily"/>
</dbReference>
<evidence type="ECO:0000256" key="4">
    <source>
        <dbReference type="PROSITE-ProRule" id="PRU00169"/>
    </source>
</evidence>
<feature type="modified residue" description="4-aspartylphosphate" evidence="4">
    <location>
        <position position="859"/>
    </location>
</feature>
<dbReference type="SUPFAM" id="SSF47384">
    <property type="entry name" value="Homodimeric domain of signal transducing histidine kinase"/>
    <property type="match status" value="1"/>
</dbReference>
<evidence type="ECO:0000256" key="1">
    <source>
        <dbReference type="ARBA" id="ARBA00000085"/>
    </source>
</evidence>